<dbReference type="InterPro" id="IPR052031">
    <property type="entry name" value="Membrane_Transporter-Flippase"/>
</dbReference>
<protein>
    <submittedName>
        <fullName evidence="8">Putative efflux protein, MATE family</fullName>
    </submittedName>
</protein>
<proteinExistence type="predicted"/>
<feature type="transmembrane region" description="Helical" evidence="7">
    <location>
        <begin position="358"/>
        <end position="376"/>
    </location>
</feature>
<dbReference type="STRING" id="92487.SAMN02745130_00971"/>
<feature type="transmembrane region" description="Helical" evidence="7">
    <location>
        <begin position="21"/>
        <end position="41"/>
    </location>
</feature>
<organism evidence="8 9">
    <name type="scientific">Thiothrix eikelboomii</name>
    <dbReference type="NCBI Taxonomy" id="92487"/>
    <lineage>
        <taxon>Bacteria</taxon>
        <taxon>Pseudomonadati</taxon>
        <taxon>Pseudomonadota</taxon>
        <taxon>Gammaproteobacteria</taxon>
        <taxon>Thiotrichales</taxon>
        <taxon>Thiotrichaceae</taxon>
        <taxon>Thiothrix</taxon>
    </lineage>
</organism>
<dbReference type="PANTHER" id="PTHR43549">
    <property type="entry name" value="MULTIDRUG RESISTANCE PROTEIN YPNP-RELATED"/>
    <property type="match status" value="1"/>
</dbReference>
<feature type="transmembrane region" description="Helical" evidence="7">
    <location>
        <begin position="284"/>
        <end position="306"/>
    </location>
</feature>
<dbReference type="OrthoDB" id="9780160at2"/>
<dbReference type="InterPro" id="IPR048279">
    <property type="entry name" value="MdtK-like"/>
</dbReference>
<evidence type="ECO:0000256" key="6">
    <source>
        <dbReference type="ARBA" id="ARBA00023136"/>
    </source>
</evidence>
<keyword evidence="2" id="KW-0813">Transport</keyword>
<reference evidence="8 9" key="1">
    <citation type="submission" date="2017-02" db="EMBL/GenBank/DDBJ databases">
        <authorList>
            <person name="Peterson S.W."/>
        </authorList>
    </citation>
    <scope>NUCLEOTIDE SEQUENCE [LARGE SCALE GENOMIC DNA]</scope>
    <source>
        <strain evidence="8 9">ATCC 49788</strain>
    </source>
</reference>
<dbReference type="NCBIfam" id="TIGR00797">
    <property type="entry name" value="matE"/>
    <property type="match status" value="1"/>
</dbReference>
<dbReference type="RefSeq" id="WP_078921458.1">
    <property type="nucleotide sequence ID" value="NZ_FUYB01000003.1"/>
</dbReference>
<feature type="transmembrane region" description="Helical" evidence="7">
    <location>
        <begin position="53"/>
        <end position="76"/>
    </location>
</feature>
<feature type="transmembrane region" description="Helical" evidence="7">
    <location>
        <begin position="239"/>
        <end position="264"/>
    </location>
</feature>
<feature type="transmembrane region" description="Helical" evidence="7">
    <location>
        <begin position="96"/>
        <end position="118"/>
    </location>
</feature>
<dbReference type="Pfam" id="PF01554">
    <property type="entry name" value="MatE"/>
    <property type="match status" value="2"/>
</dbReference>
<name>A0A1T4W3Z6_9GAMM</name>
<feature type="transmembrane region" description="Helical" evidence="7">
    <location>
        <begin position="196"/>
        <end position="218"/>
    </location>
</feature>
<evidence type="ECO:0000256" key="2">
    <source>
        <dbReference type="ARBA" id="ARBA00022448"/>
    </source>
</evidence>
<feature type="transmembrane region" description="Helical" evidence="7">
    <location>
        <begin position="138"/>
        <end position="158"/>
    </location>
</feature>
<evidence type="ECO:0000256" key="5">
    <source>
        <dbReference type="ARBA" id="ARBA00022989"/>
    </source>
</evidence>
<dbReference type="AlphaFoldDB" id="A0A1T4W3Z6"/>
<gene>
    <name evidence="8" type="ORF">SAMN02745130_00971</name>
</gene>
<evidence type="ECO:0000313" key="9">
    <source>
        <dbReference type="Proteomes" id="UP000190460"/>
    </source>
</evidence>
<evidence type="ECO:0000256" key="4">
    <source>
        <dbReference type="ARBA" id="ARBA00022692"/>
    </source>
</evidence>
<sequence>MLKRDLTVGDEKQILISQTLPMLWGLIAVMSVTIVDTYYLGLLGTHALAAMGFVFPVVMFMNSLSFGIGVGASSVIARAIGSKQEDWVRNYSTQALVLALIVSLLFAMVGLLTVDPLFRLLGAPDDLLPYIHQYMDTWYWGCFLIVVPMVGNACLRAAGNTKIPSYTMTAIAVINLIIAPVLIFGLFGLPRLELQGAAIASIIAYFSAMVVTLYVLYVKLHFITLKALTSQIGQSWKDILHLAVPASGTNLISPISIAITTRLIATYGSEAVAGYSVASRIEMFGLMLVMALASTLAPFAGQNWGAQKIERLRRALRLSFVFVWGWGLAMAVLFWLAAVPLTQLFTQHEAAVQASVTYLHIVPITYGLLSTIMIVSSMANGIGQALPALVMTVSRLLVIYLPLAWLLAQQWGLNGIYIATAAANALVGFGAWYWSTHACNKREAAISVPA</sequence>
<keyword evidence="5 7" id="KW-1133">Transmembrane helix</keyword>
<evidence type="ECO:0000256" key="7">
    <source>
        <dbReference type="SAM" id="Phobius"/>
    </source>
</evidence>
<comment type="subcellular location">
    <subcellularLocation>
        <location evidence="1">Cell inner membrane</location>
        <topology evidence="1">Multi-pass membrane protein</topology>
    </subcellularLocation>
</comment>
<dbReference type="GO" id="GO:0005886">
    <property type="term" value="C:plasma membrane"/>
    <property type="evidence" value="ECO:0007669"/>
    <property type="project" value="UniProtKB-SubCell"/>
</dbReference>
<dbReference type="PANTHER" id="PTHR43549:SF3">
    <property type="entry name" value="MULTIDRUG RESISTANCE PROTEIN YPNP-RELATED"/>
    <property type="match status" value="1"/>
</dbReference>
<keyword evidence="4 7" id="KW-0812">Transmembrane</keyword>
<feature type="transmembrane region" description="Helical" evidence="7">
    <location>
        <begin position="388"/>
        <end position="408"/>
    </location>
</feature>
<dbReference type="InterPro" id="IPR002528">
    <property type="entry name" value="MATE_fam"/>
</dbReference>
<dbReference type="GO" id="GO:0042910">
    <property type="term" value="F:xenobiotic transmembrane transporter activity"/>
    <property type="evidence" value="ECO:0007669"/>
    <property type="project" value="InterPro"/>
</dbReference>
<dbReference type="Proteomes" id="UP000190460">
    <property type="component" value="Unassembled WGS sequence"/>
</dbReference>
<feature type="transmembrane region" description="Helical" evidence="7">
    <location>
        <begin position="414"/>
        <end position="434"/>
    </location>
</feature>
<dbReference type="EMBL" id="FUYB01000003">
    <property type="protein sequence ID" value="SKA72034.1"/>
    <property type="molecule type" value="Genomic_DNA"/>
</dbReference>
<dbReference type="GO" id="GO:0015297">
    <property type="term" value="F:antiporter activity"/>
    <property type="evidence" value="ECO:0007669"/>
    <property type="project" value="InterPro"/>
</dbReference>
<keyword evidence="9" id="KW-1185">Reference proteome</keyword>
<feature type="transmembrane region" description="Helical" evidence="7">
    <location>
        <begin position="170"/>
        <end position="190"/>
    </location>
</feature>
<keyword evidence="3" id="KW-1003">Cell membrane</keyword>
<keyword evidence="6 7" id="KW-0472">Membrane</keyword>
<evidence type="ECO:0000256" key="1">
    <source>
        <dbReference type="ARBA" id="ARBA00004429"/>
    </source>
</evidence>
<feature type="transmembrane region" description="Helical" evidence="7">
    <location>
        <begin position="318"/>
        <end position="338"/>
    </location>
</feature>
<evidence type="ECO:0000313" key="8">
    <source>
        <dbReference type="EMBL" id="SKA72034.1"/>
    </source>
</evidence>
<dbReference type="PIRSF" id="PIRSF006603">
    <property type="entry name" value="DinF"/>
    <property type="match status" value="1"/>
</dbReference>
<accession>A0A1T4W3Z6</accession>
<evidence type="ECO:0000256" key="3">
    <source>
        <dbReference type="ARBA" id="ARBA00022475"/>
    </source>
</evidence>